<dbReference type="STRING" id="680127.SAMN05421593_1517"/>
<protein>
    <recommendedName>
        <fullName evidence="3">DUF4249 domain-containing protein</fullName>
    </recommendedName>
</protein>
<gene>
    <name evidence="1" type="ORF">SAMN05421593_1517</name>
</gene>
<dbReference type="PROSITE" id="PS51257">
    <property type="entry name" value="PROKAR_LIPOPROTEIN"/>
    <property type="match status" value="1"/>
</dbReference>
<reference evidence="1 2" key="1">
    <citation type="submission" date="2016-10" db="EMBL/GenBank/DDBJ databases">
        <authorList>
            <person name="de Groot N.N."/>
        </authorList>
    </citation>
    <scope>NUCLEOTIDE SEQUENCE [LARGE SCALE GENOMIC DNA]</scope>
    <source>
        <strain evidence="1 2">DSM 23031</strain>
    </source>
</reference>
<dbReference type="AlphaFoldDB" id="A0A1H6HC06"/>
<dbReference type="Proteomes" id="UP000198561">
    <property type="component" value="Unassembled WGS sequence"/>
</dbReference>
<name>A0A1H6HC06_CHRCI</name>
<evidence type="ECO:0008006" key="3">
    <source>
        <dbReference type="Google" id="ProtNLM"/>
    </source>
</evidence>
<dbReference type="OrthoDB" id="637707at2"/>
<dbReference type="EMBL" id="FNWQ01000002">
    <property type="protein sequence ID" value="SEH31658.1"/>
    <property type="molecule type" value="Genomic_DNA"/>
</dbReference>
<organism evidence="1 2">
    <name type="scientific">Chryseobacterium culicis</name>
    <dbReference type="NCBI Taxonomy" id="680127"/>
    <lineage>
        <taxon>Bacteria</taxon>
        <taxon>Pseudomonadati</taxon>
        <taxon>Bacteroidota</taxon>
        <taxon>Flavobacteriia</taxon>
        <taxon>Flavobacteriales</taxon>
        <taxon>Weeksellaceae</taxon>
        <taxon>Chryseobacterium group</taxon>
        <taxon>Chryseobacterium</taxon>
    </lineage>
</organism>
<dbReference type="Pfam" id="PF14054">
    <property type="entry name" value="DUF4249"/>
    <property type="match status" value="1"/>
</dbReference>
<evidence type="ECO:0000313" key="1">
    <source>
        <dbReference type="EMBL" id="SEH31658.1"/>
    </source>
</evidence>
<evidence type="ECO:0000313" key="2">
    <source>
        <dbReference type="Proteomes" id="UP000198561"/>
    </source>
</evidence>
<proteinExistence type="predicted"/>
<sequence>MKNTFYIILSLFALTSCEKEIDLDLNDQSGNIVIEGNVTNKPGPYMVKITKSVGFSEPNQYPAVTGAQVILSDDTGQTETLQYAGNGIYQTTTFTGEPGRTYTLKVQAEGKQYTAQSKMPDVVYFDGLEQSSFKFGDKTTYTLLPIFTDPMPLGNRYLFTFTINDLTKKYMNTFSDNVNNGLANQQPLILPNDDNKGRDHEVVAGDKIHVEMQCIDNNVFTYYSSLIQISGGNGGTATPANPPSNISNGALGYFSAHTTDTETFVIQQTTTP</sequence>
<accession>A0A1H6HC06</accession>
<dbReference type="RefSeq" id="WP_089690862.1">
    <property type="nucleotide sequence ID" value="NZ_FNWQ01000002.1"/>
</dbReference>
<dbReference type="InterPro" id="IPR025345">
    <property type="entry name" value="DUF4249"/>
</dbReference>